<dbReference type="InParanoid" id="A0A151GAS0"/>
<protein>
    <submittedName>
        <fullName evidence="2">Uncharacterized protein</fullName>
    </submittedName>
</protein>
<dbReference type="GeneID" id="63718796"/>
<feature type="region of interest" description="Disordered" evidence="1">
    <location>
        <begin position="1"/>
        <end position="59"/>
    </location>
</feature>
<dbReference type="Proteomes" id="UP000076580">
    <property type="component" value="Chromosome 03"/>
</dbReference>
<comment type="caution">
    <text evidence="2">The sequence shown here is derived from an EMBL/GenBank/DDBJ whole genome shotgun (WGS) entry which is preliminary data.</text>
</comment>
<name>A0A151GAS0_DRECN</name>
<dbReference type="AlphaFoldDB" id="A0A151GAS0"/>
<evidence type="ECO:0000313" key="2">
    <source>
        <dbReference type="EMBL" id="KYK54196.1"/>
    </source>
</evidence>
<gene>
    <name evidence="2" type="ORF">DCS_06153</name>
</gene>
<proteinExistence type="predicted"/>
<dbReference type="EMBL" id="LAYC01000003">
    <property type="protein sequence ID" value="KYK54196.1"/>
    <property type="molecule type" value="Genomic_DNA"/>
</dbReference>
<evidence type="ECO:0000313" key="3">
    <source>
        <dbReference type="Proteomes" id="UP000076580"/>
    </source>
</evidence>
<keyword evidence="3" id="KW-1185">Reference proteome</keyword>
<feature type="compositionally biased region" description="Basic and acidic residues" evidence="1">
    <location>
        <begin position="136"/>
        <end position="151"/>
    </location>
</feature>
<accession>A0A151GAS0</accession>
<organism evidence="2 3">
    <name type="scientific">Drechmeria coniospora</name>
    <name type="common">Nematophagous fungus</name>
    <name type="synonym">Meria coniospora</name>
    <dbReference type="NCBI Taxonomy" id="98403"/>
    <lineage>
        <taxon>Eukaryota</taxon>
        <taxon>Fungi</taxon>
        <taxon>Dikarya</taxon>
        <taxon>Ascomycota</taxon>
        <taxon>Pezizomycotina</taxon>
        <taxon>Sordariomycetes</taxon>
        <taxon>Hypocreomycetidae</taxon>
        <taxon>Hypocreales</taxon>
        <taxon>Ophiocordycipitaceae</taxon>
        <taxon>Drechmeria</taxon>
    </lineage>
</organism>
<evidence type="ECO:0000256" key="1">
    <source>
        <dbReference type="SAM" id="MobiDB-lite"/>
    </source>
</evidence>
<feature type="region of interest" description="Disordered" evidence="1">
    <location>
        <begin position="129"/>
        <end position="157"/>
    </location>
</feature>
<sequence>MTQGGFSPDQSRRPQDPPPDDPASPDELHVRRFTGGLVPDVQQASKPVPTGDEHKYQPPSSAIQLITIDTRAPLADISSRCILFASESDSITILGPVPPFPPPPSSSTCRSGHHPQARVCPCAACYNTSGGAPPQETRRQDLSARGDRYDDSDALSIGSSASAGVKTTFIETVTVK</sequence>
<dbReference type="RefSeq" id="XP_040653548.1">
    <property type="nucleotide sequence ID" value="XM_040803444.1"/>
</dbReference>
<reference evidence="2 3" key="1">
    <citation type="journal article" date="2016" name="Sci. Rep.">
        <title>Insights into Adaptations to a Near-Obligate Nematode Endoparasitic Lifestyle from the Finished Genome of Drechmeria coniospora.</title>
        <authorList>
            <person name="Zhang L."/>
            <person name="Zhou Z."/>
            <person name="Guo Q."/>
            <person name="Fokkens L."/>
            <person name="Miskei M."/>
            <person name="Pocsi I."/>
            <person name="Zhang W."/>
            <person name="Chen M."/>
            <person name="Wang L."/>
            <person name="Sun Y."/>
            <person name="Donzelli B.G."/>
            <person name="Gibson D.M."/>
            <person name="Nelson D.R."/>
            <person name="Luo J.G."/>
            <person name="Rep M."/>
            <person name="Liu H."/>
            <person name="Yang S."/>
            <person name="Wang J."/>
            <person name="Krasnoff S.B."/>
            <person name="Xu Y."/>
            <person name="Molnar I."/>
            <person name="Lin M."/>
        </authorList>
    </citation>
    <scope>NUCLEOTIDE SEQUENCE [LARGE SCALE GENOMIC DNA]</scope>
    <source>
        <strain evidence="2 3">ARSEF 6962</strain>
    </source>
</reference>